<dbReference type="Proteomes" id="UP000324927">
    <property type="component" value="Unassembled WGS sequence"/>
</dbReference>
<dbReference type="InterPro" id="IPR027417">
    <property type="entry name" value="P-loop_NTPase"/>
</dbReference>
<proteinExistence type="predicted"/>
<feature type="coiled-coil region" evidence="1">
    <location>
        <begin position="446"/>
        <end position="487"/>
    </location>
</feature>
<evidence type="ECO:0000313" key="4">
    <source>
        <dbReference type="Proteomes" id="UP000324927"/>
    </source>
</evidence>
<dbReference type="SUPFAM" id="SSF52540">
    <property type="entry name" value="P-loop containing nucleoside triphosphate hydrolases"/>
    <property type="match status" value="2"/>
</dbReference>
<evidence type="ECO:0000313" key="3">
    <source>
        <dbReference type="EMBL" id="KAA0590388.1"/>
    </source>
</evidence>
<accession>A0A5A9G790</accession>
<dbReference type="GO" id="GO:0006302">
    <property type="term" value="P:double-strand break repair"/>
    <property type="evidence" value="ECO:0007669"/>
    <property type="project" value="InterPro"/>
</dbReference>
<reference evidence="3 4" key="1">
    <citation type="submission" date="2019-08" db="EMBL/GenBank/DDBJ databases">
        <authorList>
            <person name="Grouzdev D."/>
            <person name="Tikhonova E."/>
            <person name="Kravchenko I."/>
        </authorList>
    </citation>
    <scope>NUCLEOTIDE SEQUENCE [LARGE SCALE GENOMIC DNA]</scope>
    <source>
        <strain evidence="3 4">59b</strain>
    </source>
</reference>
<keyword evidence="4" id="KW-1185">Reference proteome</keyword>
<feature type="domain" description="Rad50/SbcC-type AAA" evidence="2">
    <location>
        <begin position="11"/>
        <end position="236"/>
    </location>
</feature>
<dbReference type="InterPro" id="IPR038729">
    <property type="entry name" value="Rad50/SbcC_AAA"/>
</dbReference>
<dbReference type="Pfam" id="PF13476">
    <property type="entry name" value="AAA_23"/>
    <property type="match status" value="1"/>
</dbReference>
<protein>
    <submittedName>
        <fullName evidence="3">AAA family ATPase</fullName>
    </submittedName>
</protein>
<dbReference type="AlphaFoldDB" id="A0A5A9G790"/>
<sequence length="1021" mass="112529">MTGTGPLFLRKVAVSNFRSFGEAKSIMVKPVPGVTVIAGANGLGKTSLLEAIEWALTGTVRRLAASAATAGVTGKDVEKALTREGAPTGSHHRVELLFDNEVSVTRETDLKITRGEHPIPSVEELLKSSDWHQKIDDLSAYLATTHFLSQAAGLRLTARSPKERWKDLSGLTGGMAVDEMVNRLGVGATKAFNREVEKAEGDVAAAARRLEYFRRILREIAQADALLGAQSALSPAEALEQAHAIAVEFGALTGQRPDLPATAVEALAVVAEAVRQARAQAELRDRAMQAAARALQSWIAQGDAIRRKDEDIQAGEAATEAAATEASGKAALEVQARSVLEAAQGECASVSRYRDRLDSRLHAFRQIQEVDKERGPCSEAINEAVAEHGRIESEKQRLERDLERVRGIDDEVAAHDKDLTADSALKLRASKVLEAEERAREIQPELAVARDRRRLLEARHNGLTRELDDLEAGLKDAEARLEELRTTATKRAGLVTELLGQLHAHETDCPFCQTPFKTHDELAGLAQQAAEKQDPALGETAAQLKEMRHRRDGLQATRTELDRTITVAKAVETEHTGVVENAAEMASAFPHLPGAGGRPAREALDWLSHRIAHLEGECERLKVERRLLDPDGKLSARLPGILSRLDEAGKTLERERGRGNALDQRRGEAIGVLAADTELAAFDEPATNDALEKALRDLADAATGETLAQAMLNSAIRDRQTAEAQRRRCAEHADLLRRDREELERQCLAARTGWEEAGLPGEPSPPVLSDAQRETARRTERLPHLSDRCDATAKGLERWQSNESVQNLKIERERTIREEKAANAEDCEKRLEQHVFKCQRRVDTCRRARKLAGTAADTIKSEHKGFLEEVINPLSNLTDAFSRAWSSFPEFSTELATRISNYQTYVKAQALGHPANLIHSEGQAGVFSLSFLLAASTAYPWSRWRALLLDDPLQYNDIVHKAAFIDLLRPLVAEQKYQVFMSTHDLEEARFIGRKCKNARLPFTLIRLRAIGENGVEYDIE</sequence>
<dbReference type="Gene3D" id="3.40.50.300">
    <property type="entry name" value="P-loop containing nucleotide triphosphate hydrolases"/>
    <property type="match status" value="2"/>
</dbReference>
<keyword evidence="1" id="KW-0175">Coiled coil</keyword>
<dbReference type="PANTHER" id="PTHR32114">
    <property type="entry name" value="ABC TRANSPORTER ABCH.3"/>
    <property type="match status" value="1"/>
</dbReference>
<dbReference type="GO" id="GO:0016887">
    <property type="term" value="F:ATP hydrolysis activity"/>
    <property type="evidence" value="ECO:0007669"/>
    <property type="project" value="InterPro"/>
</dbReference>
<comment type="caution">
    <text evidence="3">The sequence shown here is derived from an EMBL/GenBank/DDBJ whole genome shotgun (WGS) entry which is preliminary data.</text>
</comment>
<dbReference type="RefSeq" id="WP_149235002.1">
    <property type="nucleotide sequence ID" value="NZ_JALJXJ010000021.1"/>
</dbReference>
<dbReference type="OrthoDB" id="9795626at2"/>
<dbReference type="EMBL" id="VTTN01000022">
    <property type="protein sequence ID" value="KAA0590388.1"/>
    <property type="molecule type" value="Genomic_DNA"/>
</dbReference>
<gene>
    <name evidence="3" type="ORF">FZ942_31560</name>
</gene>
<evidence type="ECO:0000256" key="1">
    <source>
        <dbReference type="SAM" id="Coils"/>
    </source>
</evidence>
<evidence type="ECO:0000259" key="2">
    <source>
        <dbReference type="Pfam" id="PF13476"/>
    </source>
</evidence>
<dbReference type="PANTHER" id="PTHR32114:SF2">
    <property type="entry name" value="ABC TRANSPORTER ABCH.3"/>
    <property type="match status" value="1"/>
</dbReference>
<organism evidence="3 4">
    <name type="scientific">Azospirillum lipoferum</name>
    <dbReference type="NCBI Taxonomy" id="193"/>
    <lineage>
        <taxon>Bacteria</taxon>
        <taxon>Pseudomonadati</taxon>
        <taxon>Pseudomonadota</taxon>
        <taxon>Alphaproteobacteria</taxon>
        <taxon>Rhodospirillales</taxon>
        <taxon>Azospirillaceae</taxon>
        <taxon>Azospirillum</taxon>
    </lineage>
</organism>
<name>A0A5A9G790_AZOLI</name>